<evidence type="ECO:0000256" key="7">
    <source>
        <dbReference type="SAM" id="MobiDB-lite"/>
    </source>
</evidence>
<feature type="compositionally biased region" description="Low complexity" evidence="7">
    <location>
        <begin position="152"/>
        <end position="173"/>
    </location>
</feature>
<gene>
    <name evidence="9" type="ORF">CLEI1391_LOCUS8111</name>
</gene>
<name>A0A7S0RHI7_9CHLO</name>
<evidence type="ECO:0000256" key="2">
    <source>
        <dbReference type="ARBA" id="ARBA00022487"/>
    </source>
</evidence>
<dbReference type="InterPro" id="IPR029058">
    <property type="entry name" value="AB_hydrolase_fold"/>
</dbReference>
<dbReference type="PANTHER" id="PTHR14189">
    <property type="entry name" value="PROTEIN PHOSPHATASE METHYLESTERASE-1 RELATED"/>
    <property type="match status" value="1"/>
</dbReference>
<feature type="compositionally biased region" description="Basic and acidic residues" evidence="7">
    <location>
        <begin position="14"/>
        <end position="27"/>
    </location>
</feature>
<organism evidence="9">
    <name type="scientific">Chlamydomonas leiostraca</name>
    <dbReference type="NCBI Taxonomy" id="1034604"/>
    <lineage>
        <taxon>Eukaryota</taxon>
        <taxon>Viridiplantae</taxon>
        <taxon>Chlorophyta</taxon>
        <taxon>core chlorophytes</taxon>
        <taxon>Chlorophyceae</taxon>
        <taxon>CS clade</taxon>
        <taxon>Chlamydomonadales</taxon>
        <taxon>Chlamydomonadaceae</taxon>
        <taxon>Chlamydomonas</taxon>
    </lineage>
</organism>
<evidence type="ECO:0000256" key="4">
    <source>
        <dbReference type="ARBA" id="ARBA00049203"/>
    </source>
</evidence>
<evidence type="ECO:0000313" key="9">
    <source>
        <dbReference type="EMBL" id="CAD8677672.1"/>
    </source>
</evidence>
<dbReference type="EC" id="3.1.1.-" evidence="5"/>
<comment type="similarity">
    <text evidence="1 5">Belongs to the AB hydrolase superfamily.</text>
</comment>
<comment type="function">
    <text evidence="5">Demethylates proteins that have been reversibly carboxymethylated.</text>
</comment>
<dbReference type="InterPro" id="IPR016812">
    <property type="entry name" value="PPase_methylesterase_euk"/>
</dbReference>
<dbReference type="SUPFAM" id="SSF53474">
    <property type="entry name" value="alpha/beta-Hydrolases"/>
    <property type="match status" value="1"/>
</dbReference>
<dbReference type="Gene3D" id="3.40.50.1820">
    <property type="entry name" value="alpha/beta hydrolase"/>
    <property type="match status" value="1"/>
</dbReference>
<feature type="region of interest" description="Disordered" evidence="7">
    <location>
        <begin position="1"/>
        <end position="49"/>
    </location>
</feature>
<feature type="active site" evidence="6">
    <location>
        <position position="243"/>
    </location>
</feature>
<feature type="domain" description="AB hydrolase-1" evidence="8">
    <location>
        <begin position="86"/>
        <end position="393"/>
    </location>
</feature>
<protein>
    <recommendedName>
        <fullName evidence="5">Protein phosphatase methylesterase 1</fullName>
        <shortName evidence="5">PME-1</shortName>
        <ecNumber evidence="5">3.1.1.-</ecNumber>
    </recommendedName>
</protein>
<comment type="catalytic activity">
    <reaction evidence="4">
        <text>[phosphatase 2A protein]-C-terminal L-leucine methyl ester + H2O = [phosphatase 2A protein]-C-terminal L-leucine + methanol + H(+)</text>
        <dbReference type="Rhea" id="RHEA:48548"/>
        <dbReference type="Rhea" id="RHEA-COMP:12134"/>
        <dbReference type="Rhea" id="RHEA-COMP:12135"/>
        <dbReference type="ChEBI" id="CHEBI:15377"/>
        <dbReference type="ChEBI" id="CHEBI:15378"/>
        <dbReference type="ChEBI" id="CHEBI:17790"/>
        <dbReference type="ChEBI" id="CHEBI:90516"/>
        <dbReference type="ChEBI" id="CHEBI:90517"/>
        <dbReference type="EC" id="3.1.1.89"/>
    </reaction>
</comment>
<reference evidence="9" key="1">
    <citation type="submission" date="2021-01" db="EMBL/GenBank/DDBJ databases">
        <authorList>
            <person name="Corre E."/>
            <person name="Pelletier E."/>
            <person name="Niang G."/>
            <person name="Scheremetjew M."/>
            <person name="Finn R."/>
            <person name="Kale V."/>
            <person name="Holt S."/>
            <person name="Cochrane G."/>
            <person name="Meng A."/>
            <person name="Brown T."/>
            <person name="Cohen L."/>
        </authorList>
    </citation>
    <scope>NUCLEOTIDE SEQUENCE</scope>
    <source>
        <strain evidence="9">SAG 11-49</strain>
    </source>
</reference>
<dbReference type="Pfam" id="PF12697">
    <property type="entry name" value="Abhydrolase_6"/>
    <property type="match status" value="1"/>
</dbReference>
<dbReference type="InterPro" id="IPR000073">
    <property type="entry name" value="AB_hydrolase_1"/>
</dbReference>
<feature type="region of interest" description="Disordered" evidence="7">
    <location>
        <begin position="152"/>
        <end position="203"/>
    </location>
</feature>
<keyword evidence="3 5" id="KW-0378">Hydrolase</keyword>
<evidence type="ECO:0000256" key="3">
    <source>
        <dbReference type="ARBA" id="ARBA00022801"/>
    </source>
</evidence>
<evidence type="ECO:0000256" key="1">
    <source>
        <dbReference type="ARBA" id="ARBA00008645"/>
    </source>
</evidence>
<feature type="compositionally biased region" description="Basic and acidic residues" evidence="7">
    <location>
        <begin position="37"/>
        <end position="48"/>
    </location>
</feature>
<dbReference type="PIRSF" id="PIRSF022950">
    <property type="entry name" value="PPase_methylesterase_euk"/>
    <property type="match status" value="1"/>
</dbReference>
<proteinExistence type="inferred from homology"/>
<evidence type="ECO:0000259" key="8">
    <source>
        <dbReference type="Pfam" id="PF12697"/>
    </source>
</evidence>
<dbReference type="EMBL" id="HBFB01014364">
    <property type="protein sequence ID" value="CAD8677672.1"/>
    <property type="molecule type" value="Transcribed_RNA"/>
</dbReference>
<feature type="active site" evidence="6">
    <location>
        <position position="218"/>
    </location>
</feature>
<keyword evidence="2 5" id="KW-0719">Serine esterase</keyword>
<sequence length="432" mass="45586">MPTLMRAIGEEEDAMVREDSEGERGDHVSGPAHAHKEHGPRDSAHKQPEPVSWEKYWDQQLKIHLPDRGGTFNVYSTGPEDAPVVMCLHGAGYTGLTWSLVATRLKEKGFRVMAPDLRGHGLTTTDNDKDYCKETLSADVVALWHHMFGPATVSSTPSSTQPPESATTSTTAPLQPSAVPSTAGEGAPAAAAPAKPPPIIRPAVPAQAGRPTVVVGHSMGGGIAVWAAAGNRIPGLAGLVVVDVVEGTAVAALPHMMGVIAARPASFTSPSAAISWSLRGGMCRCKDAAAVSLPSQLHPSGTPEHAEAVPGEGSGPWVWRTQLVDTRPHWEGWYTGLSEAFLQVAGPKMLMLAGTDRLDKPLTIGQMQGKFQLVLLPTAGHAIQEDESRATAEHLEGFLKRFRVGQPPMVIPRAPPGTARVLPVVAGPVLQP</sequence>
<dbReference type="AlphaFoldDB" id="A0A7S0RHI7"/>
<evidence type="ECO:0000256" key="6">
    <source>
        <dbReference type="PIRSR" id="PIRSR022950-1"/>
    </source>
</evidence>
<dbReference type="PANTHER" id="PTHR14189:SF0">
    <property type="entry name" value="PROTEIN PHOSPHATASE METHYLESTERASE 1"/>
    <property type="match status" value="1"/>
</dbReference>
<feature type="active site" evidence="6">
    <location>
        <position position="381"/>
    </location>
</feature>
<dbReference type="GO" id="GO:0051723">
    <property type="term" value="F:protein methylesterase activity"/>
    <property type="evidence" value="ECO:0007669"/>
    <property type="project" value="UniProtKB-EC"/>
</dbReference>
<evidence type="ECO:0000256" key="5">
    <source>
        <dbReference type="PIRNR" id="PIRNR022950"/>
    </source>
</evidence>
<accession>A0A7S0RHI7</accession>